<dbReference type="PANTHER" id="PTHR11078:SF3">
    <property type="entry name" value="ANTITERMINATION NUSB DOMAIN-CONTAINING PROTEIN"/>
    <property type="match status" value="1"/>
</dbReference>
<evidence type="ECO:0000256" key="6">
    <source>
        <dbReference type="HAMAP-Rule" id="MF_00073"/>
    </source>
</evidence>
<comment type="similarity">
    <text evidence="1 6">Belongs to the NusB family.</text>
</comment>
<dbReference type="InterPro" id="IPR035926">
    <property type="entry name" value="NusB-like_sf"/>
</dbReference>
<dbReference type="OrthoDB" id="9811381at2"/>
<reference evidence="8 9" key="1">
    <citation type="submission" date="2019-02" db="EMBL/GenBank/DDBJ databases">
        <title>Deep-cultivation of Planctomycetes and their phenomic and genomic characterization uncovers novel biology.</title>
        <authorList>
            <person name="Wiegand S."/>
            <person name="Jogler M."/>
            <person name="Boedeker C."/>
            <person name="Pinto D."/>
            <person name="Vollmers J."/>
            <person name="Rivas-Marin E."/>
            <person name="Kohn T."/>
            <person name="Peeters S.H."/>
            <person name="Heuer A."/>
            <person name="Rast P."/>
            <person name="Oberbeckmann S."/>
            <person name="Bunk B."/>
            <person name="Jeske O."/>
            <person name="Meyerdierks A."/>
            <person name="Storesund J.E."/>
            <person name="Kallscheuer N."/>
            <person name="Luecker S."/>
            <person name="Lage O.M."/>
            <person name="Pohl T."/>
            <person name="Merkel B.J."/>
            <person name="Hornburger P."/>
            <person name="Mueller R.-W."/>
            <person name="Bruemmer F."/>
            <person name="Labrenz M."/>
            <person name="Spormann A.M."/>
            <person name="Op Den Camp H."/>
            <person name="Overmann J."/>
            <person name="Amann R."/>
            <person name="Jetten M.S.M."/>
            <person name="Mascher T."/>
            <person name="Medema M.H."/>
            <person name="Devos D.P."/>
            <person name="Kaster A.-K."/>
            <person name="Ovreas L."/>
            <person name="Rohde M."/>
            <person name="Galperin M.Y."/>
            <person name="Jogler C."/>
        </authorList>
    </citation>
    <scope>NUCLEOTIDE SEQUENCE [LARGE SCALE GENOMIC DNA]</scope>
    <source>
        <strain evidence="8 9">Pan54</strain>
    </source>
</reference>
<keyword evidence="4 6" id="KW-0805">Transcription regulation</keyword>
<proteinExistence type="inferred from homology"/>
<evidence type="ECO:0000256" key="1">
    <source>
        <dbReference type="ARBA" id="ARBA00005952"/>
    </source>
</evidence>
<comment type="function">
    <text evidence="6">Involved in transcription antitermination. Required for transcription of ribosomal RNA (rRNA) genes. Binds specifically to the boxA antiterminator sequence of the ribosomal RNA (rrn) operons.</text>
</comment>
<dbReference type="Proteomes" id="UP000316095">
    <property type="component" value="Unassembled WGS sequence"/>
</dbReference>
<keyword evidence="9" id="KW-1185">Reference proteome</keyword>
<keyword evidence="3 6" id="KW-0694">RNA-binding</keyword>
<dbReference type="AlphaFoldDB" id="A0A5C5XIZ9"/>
<dbReference type="Gene3D" id="1.10.940.10">
    <property type="entry name" value="NusB-like"/>
    <property type="match status" value="1"/>
</dbReference>
<dbReference type="GO" id="GO:0005829">
    <property type="term" value="C:cytosol"/>
    <property type="evidence" value="ECO:0007669"/>
    <property type="project" value="TreeGrafter"/>
</dbReference>
<keyword evidence="2 6" id="KW-0889">Transcription antitermination</keyword>
<evidence type="ECO:0000259" key="7">
    <source>
        <dbReference type="Pfam" id="PF01029"/>
    </source>
</evidence>
<evidence type="ECO:0000256" key="2">
    <source>
        <dbReference type="ARBA" id="ARBA00022814"/>
    </source>
</evidence>
<organism evidence="8 9">
    <name type="scientific">Rubinisphaera italica</name>
    <dbReference type="NCBI Taxonomy" id="2527969"/>
    <lineage>
        <taxon>Bacteria</taxon>
        <taxon>Pseudomonadati</taxon>
        <taxon>Planctomycetota</taxon>
        <taxon>Planctomycetia</taxon>
        <taxon>Planctomycetales</taxon>
        <taxon>Planctomycetaceae</taxon>
        <taxon>Rubinisphaera</taxon>
    </lineage>
</organism>
<dbReference type="NCBIfam" id="TIGR01951">
    <property type="entry name" value="nusB"/>
    <property type="match status" value="1"/>
</dbReference>
<dbReference type="GO" id="GO:0006353">
    <property type="term" value="P:DNA-templated transcription termination"/>
    <property type="evidence" value="ECO:0007669"/>
    <property type="project" value="UniProtKB-UniRule"/>
</dbReference>
<gene>
    <name evidence="6" type="primary">nusB</name>
    <name evidence="8" type="ORF">Pan54_30620</name>
</gene>
<feature type="domain" description="NusB/RsmB/TIM44" evidence="7">
    <location>
        <begin position="6"/>
        <end position="128"/>
    </location>
</feature>
<dbReference type="RefSeq" id="WP_146504193.1">
    <property type="nucleotide sequence ID" value="NZ_SJPG01000001.1"/>
</dbReference>
<evidence type="ECO:0000256" key="3">
    <source>
        <dbReference type="ARBA" id="ARBA00022884"/>
    </source>
</evidence>
<evidence type="ECO:0000313" key="8">
    <source>
        <dbReference type="EMBL" id="TWT62321.1"/>
    </source>
</evidence>
<accession>A0A5C5XIZ9</accession>
<evidence type="ECO:0000313" key="9">
    <source>
        <dbReference type="Proteomes" id="UP000316095"/>
    </source>
</evidence>
<dbReference type="HAMAP" id="MF_00073">
    <property type="entry name" value="NusB"/>
    <property type="match status" value="1"/>
</dbReference>
<dbReference type="PANTHER" id="PTHR11078">
    <property type="entry name" value="N UTILIZATION SUBSTANCE PROTEIN B-RELATED"/>
    <property type="match status" value="1"/>
</dbReference>
<evidence type="ECO:0000256" key="4">
    <source>
        <dbReference type="ARBA" id="ARBA00023015"/>
    </source>
</evidence>
<keyword evidence="5 6" id="KW-0804">Transcription</keyword>
<dbReference type="InterPro" id="IPR006027">
    <property type="entry name" value="NusB_RsmB_TIM44"/>
</dbReference>
<evidence type="ECO:0000256" key="5">
    <source>
        <dbReference type="ARBA" id="ARBA00023163"/>
    </source>
</evidence>
<dbReference type="Pfam" id="PF01029">
    <property type="entry name" value="NusB"/>
    <property type="match status" value="1"/>
</dbReference>
<name>A0A5C5XIZ9_9PLAN</name>
<dbReference type="GO" id="GO:0031564">
    <property type="term" value="P:transcription antitermination"/>
    <property type="evidence" value="ECO:0007669"/>
    <property type="project" value="UniProtKB-KW"/>
</dbReference>
<comment type="caution">
    <text evidence="8">The sequence shown here is derived from an EMBL/GenBank/DDBJ whole genome shotgun (WGS) entry which is preliminary data.</text>
</comment>
<protein>
    <recommendedName>
        <fullName evidence="6">Transcription antitermination protein NusB</fullName>
    </recommendedName>
    <alternativeName>
        <fullName evidence="6">Antitermination factor NusB</fullName>
    </alternativeName>
</protein>
<dbReference type="EMBL" id="SJPG01000001">
    <property type="protein sequence ID" value="TWT62321.1"/>
    <property type="molecule type" value="Genomic_DNA"/>
</dbReference>
<sequence length="136" mass="15204">MSKRSKARELALQMLFLVDMNPDVDGDAILHMIQDRIDDPEVSRFSWQLFSGTQSHTEEIDAAITAVAKNWSIKRMAPTDRNLLRLGCFELQHLDTPSSVVINEAIDLAKKFGAENSASFVNGILDQLKTSDQAKN</sequence>
<dbReference type="CDD" id="cd00619">
    <property type="entry name" value="Terminator_NusB"/>
    <property type="match status" value="1"/>
</dbReference>
<dbReference type="InterPro" id="IPR011605">
    <property type="entry name" value="NusB_fam"/>
</dbReference>
<dbReference type="SUPFAM" id="SSF48013">
    <property type="entry name" value="NusB-like"/>
    <property type="match status" value="1"/>
</dbReference>
<dbReference type="GO" id="GO:0003723">
    <property type="term" value="F:RNA binding"/>
    <property type="evidence" value="ECO:0007669"/>
    <property type="project" value="UniProtKB-UniRule"/>
</dbReference>